<dbReference type="Pfam" id="PF07690">
    <property type="entry name" value="MFS_1"/>
    <property type="match status" value="1"/>
</dbReference>
<dbReference type="PANTHER" id="PTHR23513">
    <property type="entry name" value="INTEGRAL MEMBRANE EFFLUX PROTEIN-RELATED"/>
    <property type="match status" value="1"/>
</dbReference>
<dbReference type="RefSeq" id="WP_307234841.1">
    <property type="nucleotide sequence ID" value="NZ_JAUSUZ010000001.1"/>
</dbReference>
<evidence type="ECO:0000259" key="7">
    <source>
        <dbReference type="PROSITE" id="PS50850"/>
    </source>
</evidence>
<accession>A0AAE3VU59</accession>
<dbReference type="PANTHER" id="PTHR23513:SF6">
    <property type="entry name" value="MAJOR FACILITATOR SUPERFAMILY ASSOCIATED DOMAIN-CONTAINING PROTEIN"/>
    <property type="match status" value="1"/>
</dbReference>
<evidence type="ECO:0000256" key="4">
    <source>
        <dbReference type="ARBA" id="ARBA00022989"/>
    </source>
</evidence>
<reference evidence="8 9" key="1">
    <citation type="submission" date="2023-07" db="EMBL/GenBank/DDBJ databases">
        <title>Sequencing the genomes of 1000 actinobacteria strains.</title>
        <authorList>
            <person name="Klenk H.-P."/>
        </authorList>
    </citation>
    <scope>NUCLEOTIDE SEQUENCE [LARGE SCALE GENOMIC DNA]</scope>
    <source>
        <strain evidence="8 9">DSM 44709</strain>
    </source>
</reference>
<feature type="transmembrane region" description="Helical" evidence="6">
    <location>
        <begin position="87"/>
        <end position="113"/>
    </location>
</feature>
<keyword evidence="3 6" id="KW-0812">Transmembrane</keyword>
<dbReference type="InterPro" id="IPR011701">
    <property type="entry name" value="MFS"/>
</dbReference>
<feature type="transmembrane region" description="Helical" evidence="6">
    <location>
        <begin position="223"/>
        <end position="246"/>
    </location>
</feature>
<evidence type="ECO:0000313" key="8">
    <source>
        <dbReference type="EMBL" id="MDQ0363876.1"/>
    </source>
</evidence>
<organism evidence="8 9">
    <name type="scientific">Catenuloplanes indicus</name>
    <dbReference type="NCBI Taxonomy" id="137267"/>
    <lineage>
        <taxon>Bacteria</taxon>
        <taxon>Bacillati</taxon>
        <taxon>Actinomycetota</taxon>
        <taxon>Actinomycetes</taxon>
        <taxon>Micromonosporales</taxon>
        <taxon>Micromonosporaceae</taxon>
        <taxon>Catenuloplanes</taxon>
    </lineage>
</organism>
<feature type="transmembrane region" description="Helical" evidence="6">
    <location>
        <begin position="345"/>
        <end position="367"/>
    </location>
</feature>
<dbReference type="Proteomes" id="UP001240236">
    <property type="component" value="Unassembled WGS sequence"/>
</dbReference>
<proteinExistence type="predicted"/>
<keyword evidence="9" id="KW-1185">Reference proteome</keyword>
<keyword evidence="4 6" id="KW-1133">Transmembrane helix</keyword>
<comment type="subcellular location">
    <subcellularLocation>
        <location evidence="1">Cell membrane</location>
        <topology evidence="1">Multi-pass membrane protein</topology>
    </subcellularLocation>
</comment>
<dbReference type="InterPro" id="IPR036259">
    <property type="entry name" value="MFS_trans_sf"/>
</dbReference>
<keyword evidence="5 6" id="KW-0472">Membrane</keyword>
<dbReference type="AlphaFoldDB" id="A0AAE3VU59"/>
<dbReference type="CDD" id="cd06173">
    <property type="entry name" value="MFS_MefA_like"/>
    <property type="match status" value="1"/>
</dbReference>
<evidence type="ECO:0000256" key="3">
    <source>
        <dbReference type="ARBA" id="ARBA00022692"/>
    </source>
</evidence>
<dbReference type="InterPro" id="IPR020846">
    <property type="entry name" value="MFS_dom"/>
</dbReference>
<feature type="transmembrane region" description="Helical" evidence="6">
    <location>
        <begin position="285"/>
        <end position="302"/>
    </location>
</feature>
<dbReference type="GO" id="GO:0005886">
    <property type="term" value="C:plasma membrane"/>
    <property type="evidence" value="ECO:0007669"/>
    <property type="project" value="UniProtKB-SubCell"/>
</dbReference>
<dbReference type="Gene3D" id="1.20.1250.20">
    <property type="entry name" value="MFS general substrate transporter like domains"/>
    <property type="match status" value="1"/>
</dbReference>
<evidence type="ECO:0000256" key="6">
    <source>
        <dbReference type="SAM" id="Phobius"/>
    </source>
</evidence>
<evidence type="ECO:0000313" key="9">
    <source>
        <dbReference type="Proteomes" id="UP001240236"/>
    </source>
</evidence>
<comment type="caution">
    <text evidence="8">The sequence shown here is derived from an EMBL/GenBank/DDBJ whole genome shotgun (WGS) entry which is preliminary data.</text>
</comment>
<evidence type="ECO:0000256" key="5">
    <source>
        <dbReference type="ARBA" id="ARBA00023136"/>
    </source>
</evidence>
<dbReference type="PROSITE" id="PS50850">
    <property type="entry name" value="MFS"/>
    <property type="match status" value="1"/>
</dbReference>
<gene>
    <name evidence="8" type="ORF">J2S42_000545</name>
</gene>
<feature type="transmembrane region" description="Helical" evidence="6">
    <location>
        <begin position="44"/>
        <end position="66"/>
    </location>
</feature>
<evidence type="ECO:0000256" key="1">
    <source>
        <dbReference type="ARBA" id="ARBA00004651"/>
    </source>
</evidence>
<feature type="transmembrane region" description="Helical" evidence="6">
    <location>
        <begin position="373"/>
        <end position="392"/>
    </location>
</feature>
<keyword evidence="2" id="KW-1003">Cell membrane</keyword>
<dbReference type="GO" id="GO:0022857">
    <property type="term" value="F:transmembrane transporter activity"/>
    <property type="evidence" value="ECO:0007669"/>
    <property type="project" value="InterPro"/>
</dbReference>
<evidence type="ECO:0000256" key="2">
    <source>
        <dbReference type="ARBA" id="ARBA00022475"/>
    </source>
</evidence>
<dbReference type="EMBL" id="JAUSUZ010000001">
    <property type="protein sequence ID" value="MDQ0363876.1"/>
    <property type="molecule type" value="Genomic_DNA"/>
</dbReference>
<protein>
    <submittedName>
        <fullName evidence="8">MFS family arabinose efflux permease</fullName>
    </submittedName>
</protein>
<name>A0AAE3VU59_9ACTN</name>
<feature type="domain" description="Major facilitator superfamily (MFS) profile" evidence="7">
    <location>
        <begin position="1"/>
        <end position="397"/>
    </location>
</feature>
<feature type="transmembrane region" description="Helical" evidence="6">
    <location>
        <begin position="169"/>
        <end position="189"/>
    </location>
</feature>
<sequence length="410" mass="42366">MTAAPGLRRNRDFLLLWTGAGLGQLAWRADSIVYPLLVLWHTGSPAQAGLVGLAVQLPQLVAQLPAGVLVDRWNRRRTMLACDAGRALLTGALAAGLLLGHWSLPVLLAVAFLEGALGVFHRLADRALVRTVVHPDDLSAALSRHEARGRAAGLIGQPAGTALFALLRWLPFVFTTLAYLVSLISVWGIRATAPPAARRRERSLTAELADGVRAAWSDRFLRVVMFLVAGSNVLFQVFTLAVIMIIHDAGGSPAAVGVVMAMSGAGGVAGALTGNAWTSRLSTRAVVITGFAAWAVLIPLAVPARHPVLLGLLYALMSYIGAVFNVAGAIYQVRTTPDAQQGRVASVLALLGSGANALGPAAGGAALSAAGTGHVLLGLGAVMLALAVVAVLSPSLRAPAPDAVAHMETV</sequence>
<feature type="transmembrane region" description="Helical" evidence="6">
    <location>
        <begin position="252"/>
        <end position="273"/>
    </location>
</feature>
<feature type="transmembrane region" description="Helical" evidence="6">
    <location>
        <begin position="308"/>
        <end position="333"/>
    </location>
</feature>
<dbReference type="SUPFAM" id="SSF103473">
    <property type="entry name" value="MFS general substrate transporter"/>
    <property type="match status" value="1"/>
</dbReference>